<dbReference type="InterPro" id="IPR026889">
    <property type="entry name" value="Zn_Tnp"/>
</dbReference>
<evidence type="ECO:0000313" key="3">
    <source>
        <dbReference type="EMBL" id="RVU92542.1"/>
    </source>
</evidence>
<reference evidence="4 5" key="1">
    <citation type="submission" date="2018-12" db="EMBL/GenBank/DDBJ databases">
        <title>A novel vanA-carrying plasmid in a clinical isolate of Enterococcus avium.</title>
        <authorList>
            <person name="Bernasconi O.J."/>
            <person name="Luzzaro F."/>
            <person name="Endimiani A."/>
        </authorList>
    </citation>
    <scope>NUCLEOTIDE SEQUENCE [LARGE SCALE GENOMIC DNA]</scope>
    <source>
        <strain evidence="4 5">LC0559/18</strain>
    </source>
</reference>
<evidence type="ECO:0000259" key="1">
    <source>
        <dbReference type="Pfam" id="PF04986"/>
    </source>
</evidence>
<sequence>MKANILEAIFFDEHHNWDNFVEKYGRKIRLVVKREVNKFRYCGDIQKGYRLFVCEGCHQTKFVPLKCRGKFCPTCATGESQRWSAVVANDMFKVTHRHVIFTIDEGLREIFMMENYRDSLLKGLMDEAAKIILAYFEKRKVKAGIVATIHTFGSKLEFNPHVHMVVTMGGLTRDGSWEEYDYLPFSMLRKYWKNAVLKLIRRTLGEWDKQRVQSRLQAAYKNNGEGFYVNAPKRSRTNLKSLLQYISRYMKRGPIALSRILMYDGDTVMFNYMDKRTNTKETMTMSIDEFIAALIRHIQNKNFKTIRRYGIYSRRIKTLMKKVMKEYQKRVKKLFINLNEALRPKSWEERITEEFGENPLECSCCGEYYEFVGMSVRKNGRLVIKYAKDNHAKRFMREENRKNDQKEFRQQYEEEKEKTFKAIRWDWERQREIYMSKLW</sequence>
<evidence type="ECO:0000259" key="2">
    <source>
        <dbReference type="Pfam" id="PF14319"/>
    </source>
</evidence>
<protein>
    <submittedName>
        <fullName evidence="4">Transposase</fullName>
    </submittedName>
</protein>
<dbReference type="PANTHER" id="PTHR37023:SF1">
    <property type="entry name" value="ISSOD25 TRANSPOSASE TNPA_ISSOD25"/>
    <property type="match status" value="1"/>
</dbReference>
<dbReference type="Proteomes" id="UP000288388">
    <property type="component" value="Unassembled WGS sequence"/>
</dbReference>
<dbReference type="EMBL" id="RYZS01000002">
    <property type="protein sequence ID" value="RVU92542.1"/>
    <property type="molecule type" value="Genomic_DNA"/>
</dbReference>
<dbReference type="AlphaFoldDB" id="A0A437UH34"/>
<dbReference type="Pfam" id="PF14319">
    <property type="entry name" value="Zn_Tnp_IS91"/>
    <property type="match status" value="1"/>
</dbReference>
<feature type="domain" description="Transposase zinc-binding" evidence="2">
    <location>
        <begin position="15"/>
        <end position="103"/>
    </location>
</feature>
<dbReference type="EMBL" id="RYZS01000002">
    <property type="protein sequence ID" value="RVU92950.1"/>
    <property type="molecule type" value="Genomic_DNA"/>
</dbReference>
<dbReference type="RefSeq" id="WP_127979779.1">
    <property type="nucleotide sequence ID" value="NZ_RYZS01000002.1"/>
</dbReference>
<dbReference type="PANTHER" id="PTHR37023">
    <property type="entry name" value="TRANSPOSASE"/>
    <property type="match status" value="1"/>
</dbReference>
<feature type="domain" description="Transposase IS801/IS1294" evidence="1">
    <location>
        <begin position="144"/>
        <end position="314"/>
    </location>
</feature>
<organism evidence="4 5">
    <name type="scientific">Enterococcus avium</name>
    <name type="common">Streptococcus avium</name>
    <dbReference type="NCBI Taxonomy" id="33945"/>
    <lineage>
        <taxon>Bacteria</taxon>
        <taxon>Bacillati</taxon>
        <taxon>Bacillota</taxon>
        <taxon>Bacilli</taxon>
        <taxon>Lactobacillales</taxon>
        <taxon>Enterococcaceae</taxon>
        <taxon>Enterococcus</taxon>
    </lineage>
</organism>
<evidence type="ECO:0000313" key="5">
    <source>
        <dbReference type="Proteomes" id="UP000288388"/>
    </source>
</evidence>
<evidence type="ECO:0000313" key="4">
    <source>
        <dbReference type="EMBL" id="RVU92950.1"/>
    </source>
</evidence>
<comment type="caution">
    <text evidence="4">The sequence shown here is derived from an EMBL/GenBank/DDBJ whole genome shotgun (WGS) entry which is preliminary data.</text>
</comment>
<gene>
    <name evidence="3" type="ORF">EK398_18675</name>
    <name evidence="4" type="ORF">EK398_21020</name>
</gene>
<dbReference type="GO" id="GO:0006313">
    <property type="term" value="P:DNA transposition"/>
    <property type="evidence" value="ECO:0007669"/>
    <property type="project" value="InterPro"/>
</dbReference>
<dbReference type="GO" id="GO:0003677">
    <property type="term" value="F:DNA binding"/>
    <property type="evidence" value="ECO:0007669"/>
    <property type="project" value="InterPro"/>
</dbReference>
<name>A0A437UH34_ENTAV</name>
<dbReference type="Pfam" id="PF04986">
    <property type="entry name" value="Y2_Tnp"/>
    <property type="match status" value="1"/>
</dbReference>
<proteinExistence type="predicted"/>
<dbReference type="GO" id="GO:0004803">
    <property type="term" value="F:transposase activity"/>
    <property type="evidence" value="ECO:0007669"/>
    <property type="project" value="InterPro"/>
</dbReference>
<accession>A0A437UH34</accession>
<dbReference type="InterPro" id="IPR007069">
    <property type="entry name" value="Transposase_32"/>
</dbReference>